<name>A0AAJ0A2C4_9PEZI</name>
<dbReference type="RefSeq" id="XP_060450712.1">
    <property type="nucleotide sequence ID" value="XM_060596410.1"/>
</dbReference>
<dbReference type="EMBL" id="JAHMHQ010000002">
    <property type="protein sequence ID" value="KAK1654668.1"/>
    <property type="molecule type" value="Genomic_DNA"/>
</dbReference>
<organism evidence="1 2">
    <name type="scientific">Colletotrichum phormii</name>
    <dbReference type="NCBI Taxonomy" id="359342"/>
    <lineage>
        <taxon>Eukaryota</taxon>
        <taxon>Fungi</taxon>
        <taxon>Dikarya</taxon>
        <taxon>Ascomycota</taxon>
        <taxon>Pezizomycotina</taxon>
        <taxon>Sordariomycetes</taxon>
        <taxon>Hypocreomycetidae</taxon>
        <taxon>Glomerellales</taxon>
        <taxon>Glomerellaceae</taxon>
        <taxon>Colletotrichum</taxon>
        <taxon>Colletotrichum acutatum species complex</taxon>
    </lineage>
</organism>
<accession>A0AAJ0A2C4</accession>
<keyword evidence="2" id="KW-1185">Reference proteome</keyword>
<protein>
    <submittedName>
        <fullName evidence="1">Uncharacterized protein</fullName>
    </submittedName>
</protein>
<proteinExistence type="predicted"/>
<evidence type="ECO:0000313" key="1">
    <source>
        <dbReference type="EMBL" id="KAK1654668.1"/>
    </source>
</evidence>
<dbReference type="Proteomes" id="UP001243989">
    <property type="component" value="Unassembled WGS sequence"/>
</dbReference>
<dbReference type="AlphaFoldDB" id="A0AAJ0A2C4"/>
<sequence>MDFFFIVHEVFWDRAKEWTGRQASQGKRKVNDKTRKRMLARFVMLRGFTVSDESEIYCCQSQQQATELIVAISSEEFGGIVGSERGGHDEVWKRKKEASEPRPPFQLNWFFRGKVRTFLLSTPSPPSWLPVSSLRDKPYVSFGVWLFHGRYLRAETRAWPRGTSDLHWKPQGTITQVCGLEGESKPQVERAHGG</sequence>
<gene>
    <name evidence="1" type="ORF">BDP81DRAFT_86798</name>
</gene>
<reference evidence="1" key="1">
    <citation type="submission" date="2021-06" db="EMBL/GenBank/DDBJ databases">
        <title>Comparative genomics, transcriptomics and evolutionary studies reveal genomic signatures of adaptation to plant cell wall in hemibiotrophic fungi.</title>
        <authorList>
            <consortium name="DOE Joint Genome Institute"/>
            <person name="Baroncelli R."/>
            <person name="Diaz J.F."/>
            <person name="Benocci T."/>
            <person name="Peng M."/>
            <person name="Battaglia E."/>
            <person name="Haridas S."/>
            <person name="Andreopoulos W."/>
            <person name="Labutti K."/>
            <person name="Pangilinan J."/>
            <person name="Floch G.L."/>
            <person name="Makela M.R."/>
            <person name="Henrissat B."/>
            <person name="Grigoriev I.V."/>
            <person name="Crouch J.A."/>
            <person name="De Vries R.P."/>
            <person name="Sukno S.A."/>
            <person name="Thon M.R."/>
        </authorList>
    </citation>
    <scope>NUCLEOTIDE SEQUENCE</scope>
    <source>
        <strain evidence="1">CBS 102054</strain>
    </source>
</reference>
<dbReference type="GeneID" id="85481272"/>
<evidence type="ECO:0000313" key="2">
    <source>
        <dbReference type="Proteomes" id="UP001243989"/>
    </source>
</evidence>
<comment type="caution">
    <text evidence="1">The sequence shown here is derived from an EMBL/GenBank/DDBJ whole genome shotgun (WGS) entry which is preliminary data.</text>
</comment>